<organism evidence="4 5">
    <name type="scientific">Naegleria fowleri</name>
    <name type="common">Brain eating amoeba</name>
    <dbReference type="NCBI Taxonomy" id="5763"/>
    <lineage>
        <taxon>Eukaryota</taxon>
        <taxon>Discoba</taxon>
        <taxon>Heterolobosea</taxon>
        <taxon>Tetramitia</taxon>
        <taxon>Eutetramitia</taxon>
        <taxon>Vahlkampfiidae</taxon>
        <taxon>Naegleria</taxon>
    </lineage>
</organism>
<dbReference type="GO" id="GO:0005525">
    <property type="term" value="F:GTP binding"/>
    <property type="evidence" value="ECO:0007669"/>
    <property type="project" value="UniProtKB-KW"/>
</dbReference>
<dbReference type="SMART" id="SM00173">
    <property type="entry name" value="RAS"/>
    <property type="match status" value="1"/>
</dbReference>
<dbReference type="SMART" id="SM00175">
    <property type="entry name" value="RAB"/>
    <property type="match status" value="1"/>
</dbReference>
<keyword evidence="1" id="KW-0547">Nucleotide-binding</keyword>
<feature type="region of interest" description="Disordered" evidence="3">
    <location>
        <begin position="1"/>
        <end position="26"/>
    </location>
</feature>
<gene>
    <name evidence="4" type="ORF">FDP41_000273</name>
</gene>
<reference evidence="4 5" key="1">
    <citation type="journal article" date="2019" name="Sci. Rep.">
        <title>Nanopore sequencing improves the draft genome of the human pathogenic amoeba Naegleria fowleri.</title>
        <authorList>
            <person name="Liechti N."/>
            <person name="Schurch N."/>
            <person name="Bruggmann R."/>
            <person name="Wittwer M."/>
        </authorList>
    </citation>
    <scope>NUCLEOTIDE SEQUENCE [LARGE SCALE GENOMIC DNA]</scope>
    <source>
        <strain evidence="4 5">ATCC 30894</strain>
    </source>
</reference>
<dbReference type="VEuPathDB" id="AmoebaDB:NfTy_024440"/>
<dbReference type="PROSITE" id="PS51419">
    <property type="entry name" value="RAB"/>
    <property type="match status" value="1"/>
</dbReference>
<comment type="caution">
    <text evidence="4">The sequence shown here is derived from an EMBL/GenBank/DDBJ whole genome shotgun (WGS) entry which is preliminary data.</text>
</comment>
<dbReference type="InterPro" id="IPR005225">
    <property type="entry name" value="Small_GTP-bd"/>
</dbReference>
<dbReference type="EMBL" id="VFQX01000001">
    <property type="protein sequence ID" value="KAF0985234.1"/>
    <property type="molecule type" value="Genomic_DNA"/>
</dbReference>
<dbReference type="Pfam" id="PF00071">
    <property type="entry name" value="Ras"/>
    <property type="match status" value="1"/>
</dbReference>
<dbReference type="VEuPathDB" id="AmoebaDB:FDP41_000273"/>
<dbReference type="GeneID" id="68107491"/>
<dbReference type="Proteomes" id="UP000444721">
    <property type="component" value="Unassembled WGS sequence"/>
</dbReference>
<dbReference type="VEuPathDB" id="AmoebaDB:NF0061060"/>
<dbReference type="SMART" id="SM00174">
    <property type="entry name" value="RHO"/>
    <property type="match status" value="1"/>
</dbReference>
<dbReference type="PRINTS" id="PR00449">
    <property type="entry name" value="RASTRNSFRMNG"/>
</dbReference>
<dbReference type="GO" id="GO:0003924">
    <property type="term" value="F:GTPase activity"/>
    <property type="evidence" value="ECO:0007669"/>
    <property type="project" value="InterPro"/>
</dbReference>
<evidence type="ECO:0000256" key="1">
    <source>
        <dbReference type="ARBA" id="ARBA00022741"/>
    </source>
</evidence>
<dbReference type="InterPro" id="IPR001806">
    <property type="entry name" value="Small_GTPase"/>
</dbReference>
<protein>
    <submittedName>
        <fullName evidence="4">Uncharacterized protein</fullName>
    </submittedName>
</protein>
<dbReference type="OMA" id="YKNVNLH"/>
<evidence type="ECO:0000256" key="2">
    <source>
        <dbReference type="ARBA" id="ARBA00023134"/>
    </source>
</evidence>
<evidence type="ECO:0000313" key="5">
    <source>
        <dbReference type="Proteomes" id="UP000444721"/>
    </source>
</evidence>
<evidence type="ECO:0000256" key="3">
    <source>
        <dbReference type="SAM" id="MobiDB-lite"/>
    </source>
</evidence>
<keyword evidence="2" id="KW-0342">GTP-binding</keyword>
<evidence type="ECO:0000313" key="4">
    <source>
        <dbReference type="EMBL" id="KAF0985234.1"/>
    </source>
</evidence>
<name>A0A6A5CF61_NAEFO</name>
<keyword evidence="5" id="KW-1185">Reference proteome</keyword>
<dbReference type="OrthoDB" id="6585768at2759"/>
<dbReference type="PANTHER" id="PTHR47977">
    <property type="entry name" value="RAS-RELATED PROTEIN RAB"/>
    <property type="match status" value="1"/>
</dbReference>
<accession>A0A6A5CF61</accession>
<dbReference type="SUPFAM" id="SSF52540">
    <property type="entry name" value="P-loop containing nucleoside triphosphate hydrolases"/>
    <property type="match status" value="1"/>
</dbReference>
<sequence>MQTTSPSAVASARSNSHSSLSLQDPLNKPLEKELTILEDIAKHDDGIDSEDEEEEKHQYKVIIVGDGTVGKTSTIRRFTEDEFQQSYVRTVGVDWFIKNVSMVAHGPLQKTDNKDDKGKLKKIEVTFQIWDIEGQALGSKILASYIYGSDAVILTYDITNLESFQNLNECHERKVKREMHDEWTSRNGLQSYFVSAKTGDMVNISFIKLAALLAGVQLPQGQLDGATKVIVAPIINYGTPSKEEEKPKPKETIVRSRTCIIS</sequence>
<dbReference type="RefSeq" id="XP_044569947.1">
    <property type="nucleotide sequence ID" value="XM_044705956.1"/>
</dbReference>
<dbReference type="NCBIfam" id="TIGR00231">
    <property type="entry name" value="small_GTP"/>
    <property type="match status" value="1"/>
</dbReference>
<dbReference type="Gene3D" id="3.40.50.300">
    <property type="entry name" value="P-loop containing nucleotide triphosphate hydrolases"/>
    <property type="match status" value="1"/>
</dbReference>
<dbReference type="InterPro" id="IPR027417">
    <property type="entry name" value="P-loop_NTPase"/>
</dbReference>
<proteinExistence type="predicted"/>
<dbReference type="InterPro" id="IPR050227">
    <property type="entry name" value="Rab"/>
</dbReference>
<feature type="compositionally biased region" description="Low complexity" evidence="3">
    <location>
        <begin position="7"/>
        <end position="21"/>
    </location>
</feature>
<dbReference type="AlphaFoldDB" id="A0A6A5CF61"/>